<dbReference type="AlphaFoldDB" id="A0A2X0KIF9"/>
<gene>
    <name evidence="1" type="ORF">BZ3500_MVSOF-1268-A1-R1_CHR6-2G08504</name>
</gene>
<reference evidence="2" key="1">
    <citation type="submission" date="2016-10" db="EMBL/GenBank/DDBJ databases">
        <authorList>
            <person name="Jeantristanb JTB J.-T."/>
            <person name="Ricardo R."/>
        </authorList>
    </citation>
    <scope>NUCLEOTIDE SEQUENCE [LARGE SCALE GENOMIC DNA]</scope>
</reference>
<protein>
    <submittedName>
        <fullName evidence="1">BZ3500_MvSof-1268-A1-R1_Chr6-2g08504 protein</fullName>
    </submittedName>
</protein>
<evidence type="ECO:0000313" key="1">
    <source>
        <dbReference type="EMBL" id="SCZ93169.1"/>
    </source>
</evidence>
<keyword evidence="2" id="KW-1185">Reference proteome</keyword>
<sequence>MLVSKLAVATAERPARLYLNDIIKRPFDSRQESVKEAKEWTPFLTCCKVETSSKPLLWNRVLVPCTFDASPQHS</sequence>
<dbReference type="EMBL" id="FMWP01000047">
    <property type="protein sequence ID" value="SCZ93169.1"/>
    <property type="molecule type" value="Genomic_DNA"/>
</dbReference>
<accession>A0A2X0KIF9</accession>
<organism evidence="1 2">
    <name type="scientific">Microbotryum saponariae</name>
    <dbReference type="NCBI Taxonomy" id="289078"/>
    <lineage>
        <taxon>Eukaryota</taxon>
        <taxon>Fungi</taxon>
        <taxon>Dikarya</taxon>
        <taxon>Basidiomycota</taxon>
        <taxon>Pucciniomycotina</taxon>
        <taxon>Microbotryomycetes</taxon>
        <taxon>Microbotryales</taxon>
        <taxon>Microbotryaceae</taxon>
        <taxon>Microbotryum</taxon>
    </lineage>
</organism>
<proteinExistence type="predicted"/>
<name>A0A2X0KIF9_9BASI</name>
<evidence type="ECO:0000313" key="2">
    <source>
        <dbReference type="Proteomes" id="UP000249723"/>
    </source>
</evidence>
<dbReference type="Proteomes" id="UP000249723">
    <property type="component" value="Unassembled WGS sequence"/>
</dbReference>